<proteinExistence type="predicted"/>
<dbReference type="OrthoDB" id="359721at2"/>
<sequence>MKTLFKLMGIAVLSACVCSCSALFRPNEDAETGSVALVLDTHATGTDTRAAVFSGANLQISLTGDYRAEQTVTVSGSQAAVRFEGIPVGSSVRVRVSGQTSDERSFFYGNSSTVTIRKGQNTVVVPIEAKRSTPYVLWNKAPSTQIYGLYATQTPDKISTATEPTVKFENESEFMGFCFDNDANLYIIHRISSDTSSEVTITLKKYEYSEKDASYNPEPASRPLTDLTANTHSLFVTCDNDNLYIATGRETSDPSPVALYYAPRKTALETSEYEPIPTVIANSAAVELTAIAAADGIVYVAYNSSTESAGTDGSTDSDTIGSTGSDTFQSNTISIAAYGTDGKKAEASDVANMLGLETRADVDTQISDLLVQDGVLYVLISQTGELSDPYCYYSRGGVAKFSPSDLKPNTSFGSNGILGWTANAQKIESSSSSNPIDCYWPATAANAFYGPMRFAAIRPKKLVIADDGVTIEEENNQASIKQKNAIVEINLDSFATLERIPVNVEFDRYIDSFNFSI</sequence>
<dbReference type="RefSeq" id="WP_013759444.1">
    <property type="nucleotide sequence ID" value="NC_015500.1"/>
</dbReference>
<feature type="signal peptide" evidence="1">
    <location>
        <begin position="1"/>
        <end position="24"/>
    </location>
</feature>
<feature type="chain" id="PRO_5003317816" description="Lipoprotein" evidence="1">
    <location>
        <begin position="25"/>
        <end position="517"/>
    </location>
</feature>
<dbReference type="HOGENOM" id="CLU_047006_0_0_12"/>
<dbReference type="STRING" id="906968.Trebr_2334"/>
<name>F4LM77_TREBD</name>
<dbReference type="KEGG" id="tbe:Trebr_2334"/>
<evidence type="ECO:0000313" key="3">
    <source>
        <dbReference type="Proteomes" id="UP000006546"/>
    </source>
</evidence>
<dbReference type="Proteomes" id="UP000006546">
    <property type="component" value="Chromosome"/>
</dbReference>
<dbReference type="AlphaFoldDB" id="F4LM77"/>
<evidence type="ECO:0000256" key="1">
    <source>
        <dbReference type="SAM" id="SignalP"/>
    </source>
</evidence>
<protein>
    <recommendedName>
        <fullName evidence="4">Lipoprotein</fullName>
    </recommendedName>
</protein>
<evidence type="ECO:0008006" key="4">
    <source>
        <dbReference type="Google" id="ProtNLM"/>
    </source>
</evidence>
<keyword evidence="3" id="KW-1185">Reference proteome</keyword>
<evidence type="ECO:0000313" key="2">
    <source>
        <dbReference type="EMBL" id="AEE17743.1"/>
    </source>
</evidence>
<keyword evidence="1" id="KW-0732">Signal</keyword>
<dbReference type="EMBL" id="CP002696">
    <property type="protein sequence ID" value="AEE17743.1"/>
    <property type="molecule type" value="Genomic_DNA"/>
</dbReference>
<accession>F4LM77</accession>
<dbReference type="eggNOG" id="ENOG5030V2X">
    <property type="taxonomic scope" value="Bacteria"/>
</dbReference>
<gene>
    <name evidence="2" type="ordered locus">Trebr_2334</name>
</gene>
<organism evidence="2 3">
    <name type="scientific">Treponema brennaborense (strain DSM 12168 / CIP 105900 / DD5/3)</name>
    <dbReference type="NCBI Taxonomy" id="906968"/>
    <lineage>
        <taxon>Bacteria</taxon>
        <taxon>Pseudomonadati</taxon>
        <taxon>Spirochaetota</taxon>
        <taxon>Spirochaetia</taxon>
        <taxon>Spirochaetales</taxon>
        <taxon>Treponemataceae</taxon>
        <taxon>Treponema</taxon>
    </lineage>
</organism>
<reference evidence="3" key="1">
    <citation type="submission" date="2011-04" db="EMBL/GenBank/DDBJ databases">
        <title>The complete genome of Treponema brennaborense DSM 12168.</title>
        <authorList>
            <person name="Lucas S."/>
            <person name="Han J."/>
            <person name="Lapidus A."/>
            <person name="Bruce D."/>
            <person name="Goodwin L."/>
            <person name="Pitluck S."/>
            <person name="Peters L."/>
            <person name="Kyrpides N."/>
            <person name="Mavromatis K."/>
            <person name="Ivanova N."/>
            <person name="Mikhailova N."/>
            <person name="Pagani I."/>
            <person name="Teshima H."/>
            <person name="Detter J.C."/>
            <person name="Tapia R."/>
            <person name="Han C."/>
            <person name="Land M."/>
            <person name="Hauser L."/>
            <person name="Markowitz V."/>
            <person name="Cheng J.-F."/>
            <person name="Hugenholtz P."/>
            <person name="Woyke T."/>
            <person name="Wu D."/>
            <person name="Gronow S."/>
            <person name="Wellnitz S."/>
            <person name="Brambilla E."/>
            <person name="Klenk H.-P."/>
            <person name="Eisen J.A."/>
        </authorList>
    </citation>
    <scope>NUCLEOTIDE SEQUENCE [LARGE SCALE GENOMIC DNA]</scope>
    <source>
        <strain evidence="3">DSM 12168 / CIP 105900 / DD5/3</strain>
    </source>
</reference>